<dbReference type="OrthoDB" id="194443at2759"/>
<dbReference type="Gene3D" id="3.30.710.10">
    <property type="entry name" value="Potassium Channel Kv1.1, Chain A"/>
    <property type="match status" value="1"/>
</dbReference>
<evidence type="ECO:0000313" key="3">
    <source>
        <dbReference type="Proteomes" id="UP000244855"/>
    </source>
</evidence>
<dbReference type="AlphaFoldDB" id="A0A2V1DWI7"/>
<dbReference type="PROSITE" id="PS50097">
    <property type="entry name" value="BTB"/>
    <property type="match status" value="1"/>
</dbReference>
<proteinExistence type="predicted"/>
<dbReference type="InterPro" id="IPR000210">
    <property type="entry name" value="BTB/POZ_dom"/>
</dbReference>
<gene>
    <name evidence="2" type="ORF">DM02DRAFT_670533</name>
</gene>
<dbReference type="PANTHER" id="PTHR47843">
    <property type="entry name" value="BTB DOMAIN-CONTAINING PROTEIN-RELATED"/>
    <property type="match status" value="1"/>
</dbReference>
<dbReference type="SUPFAM" id="SSF54695">
    <property type="entry name" value="POZ domain"/>
    <property type="match status" value="1"/>
</dbReference>
<dbReference type="InterPro" id="IPR011333">
    <property type="entry name" value="SKP1/BTB/POZ_sf"/>
</dbReference>
<reference evidence="2 3" key="1">
    <citation type="journal article" date="2018" name="Sci. Rep.">
        <title>Comparative genomics provides insights into the lifestyle and reveals functional heterogeneity of dark septate endophytic fungi.</title>
        <authorList>
            <person name="Knapp D.G."/>
            <person name="Nemeth J.B."/>
            <person name="Barry K."/>
            <person name="Hainaut M."/>
            <person name="Henrissat B."/>
            <person name="Johnson J."/>
            <person name="Kuo A."/>
            <person name="Lim J.H.P."/>
            <person name="Lipzen A."/>
            <person name="Nolan M."/>
            <person name="Ohm R.A."/>
            <person name="Tamas L."/>
            <person name="Grigoriev I.V."/>
            <person name="Spatafora J.W."/>
            <person name="Nagy L.G."/>
            <person name="Kovacs G.M."/>
        </authorList>
    </citation>
    <scope>NUCLEOTIDE SEQUENCE [LARGE SCALE GENOMIC DNA]</scope>
    <source>
        <strain evidence="2 3">DSE2036</strain>
    </source>
</reference>
<name>A0A2V1DWI7_9PLEO</name>
<sequence length="247" mass="28268">MSEKEKDTPSKDLAESSGRLKFSQVFTSQIIAVTVGRSKTFYLHTDILITESEAFLKNLTGSFKESSENAVAMEDEDPELFGFFVEYLYRGCPIFSRKVEHYSEFATLARLYAMGERLMASKFQAYALWRFTESLHIGAAISDEIICDLLEIACTEITERTREDPMRAQVFWYAAAKIKNLQQSTMFRQLLNEIDELGKHLCLWMSKEQPGKASMPNEANDKKFTPESEYSFQIARQIKGKVEPATL</sequence>
<keyword evidence="3" id="KW-1185">Reference proteome</keyword>
<protein>
    <recommendedName>
        <fullName evidence="1">BTB domain-containing protein</fullName>
    </recommendedName>
</protein>
<evidence type="ECO:0000259" key="1">
    <source>
        <dbReference type="PROSITE" id="PS50097"/>
    </source>
</evidence>
<accession>A0A2V1DWI7</accession>
<dbReference type="Proteomes" id="UP000244855">
    <property type="component" value="Unassembled WGS sequence"/>
</dbReference>
<dbReference type="EMBL" id="KZ805342">
    <property type="protein sequence ID" value="PVI02537.1"/>
    <property type="molecule type" value="Genomic_DNA"/>
</dbReference>
<organism evidence="2 3">
    <name type="scientific">Periconia macrospinosa</name>
    <dbReference type="NCBI Taxonomy" id="97972"/>
    <lineage>
        <taxon>Eukaryota</taxon>
        <taxon>Fungi</taxon>
        <taxon>Dikarya</taxon>
        <taxon>Ascomycota</taxon>
        <taxon>Pezizomycotina</taxon>
        <taxon>Dothideomycetes</taxon>
        <taxon>Pleosporomycetidae</taxon>
        <taxon>Pleosporales</taxon>
        <taxon>Massarineae</taxon>
        <taxon>Periconiaceae</taxon>
        <taxon>Periconia</taxon>
    </lineage>
</organism>
<dbReference type="STRING" id="97972.A0A2V1DWI7"/>
<dbReference type="PANTHER" id="PTHR47843:SF2">
    <property type="entry name" value="BTB DOMAIN-CONTAINING PROTEIN"/>
    <property type="match status" value="1"/>
</dbReference>
<dbReference type="Pfam" id="PF00651">
    <property type="entry name" value="BTB"/>
    <property type="match status" value="1"/>
</dbReference>
<evidence type="ECO:0000313" key="2">
    <source>
        <dbReference type="EMBL" id="PVI02537.1"/>
    </source>
</evidence>
<feature type="domain" description="BTB" evidence="1">
    <location>
        <begin position="27"/>
        <end position="91"/>
    </location>
</feature>